<dbReference type="AlphaFoldDB" id="A0AAV4XIL8"/>
<reference evidence="1 2" key="1">
    <citation type="submission" date="2021-06" db="EMBL/GenBank/DDBJ databases">
        <title>Caerostris extrusa draft genome.</title>
        <authorList>
            <person name="Kono N."/>
            <person name="Arakawa K."/>
        </authorList>
    </citation>
    <scope>NUCLEOTIDE SEQUENCE [LARGE SCALE GENOMIC DNA]</scope>
</reference>
<dbReference type="EMBL" id="BPLR01000395">
    <property type="protein sequence ID" value="GIY94494.1"/>
    <property type="molecule type" value="Genomic_DNA"/>
</dbReference>
<protein>
    <submittedName>
        <fullName evidence="1">Uncharacterized protein</fullName>
    </submittedName>
</protein>
<gene>
    <name evidence="1" type="ORF">CEXT_57391</name>
</gene>
<keyword evidence="2" id="KW-1185">Reference proteome</keyword>
<sequence>MQFLHTSRDSLSRGDLLGRHVDEDFRSLKRETISLPSQFPAVGENYGNVLVGHPPILFYYMGEVFLRCVAKQRLIGLYIEGGGNEMVLNEGSNRSGEITFLFTFPVVIKE</sequence>
<evidence type="ECO:0000313" key="2">
    <source>
        <dbReference type="Proteomes" id="UP001054945"/>
    </source>
</evidence>
<proteinExistence type="predicted"/>
<dbReference type="Proteomes" id="UP001054945">
    <property type="component" value="Unassembled WGS sequence"/>
</dbReference>
<organism evidence="1 2">
    <name type="scientific">Caerostris extrusa</name>
    <name type="common">Bark spider</name>
    <name type="synonym">Caerostris bankana</name>
    <dbReference type="NCBI Taxonomy" id="172846"/>
    <lineage>
        <taxon>Eukaryota</taxon>
        <taxon>Metazoa</taxon>
        <taxon>Ecdysozoa</taxon>
        <taxon>Arthropoda</taxon>
        <taxon>Chelicerata</taxon>
        <taxon>Arachnida</taxon>
        <taxon>Araneae</taxon>
        <taxon>Araneomorphae</taxon>
        <taxon>Entelegynae</taxon>
        <taxon>Araneoidea</taxon>
        <taxon>Araneidae</taxon>
        <taxon>Caerostris</taxon>
    </lineage>
</organism>
<evidence type="ECO:0000313" key="1">
    <source>
        <dbReference type="EMBL" id="GIY94494.1"/>
    </source>
</evidence>
<accession>A0AAV4XIL8</accession>
<name>A0AAV4XIL8_CAEEX</name>
<comment type="caution">
    <text evidence="1">The sequence shown here is derived from an EMBL/GenBank/DDBJ whole genome shotgun (WGS) entry which is preliminary data.</text>
</comment>